<dbReference type="RefSeq" id="WP_107252914.1">
    <property type="nucleotide sequence ID" value="NZ_PYOC01000002.1"/>
</dbReference>
<gene>
    <name evidence="2" type="ORF">C9J47_07205</name>
</gene>
<evidence type="ECO:0000256" key="1">
    <source>
        <dbReference type="SAM" id="Phobius"/>
    </source>
</evidence>
<organism evidence="2 3">
    <name type="scientific">Photobacterium indicum</name>
    <dbReference type="NCBI Taxonomy" id="81447"/>
    <lineage>
        <taxon>Bacteria</taxon>
        <taxon>Pseudomonadati</taxon>
        <taxon>Pseudomonadota</taxon>
        <taxon>Gammaproteobacteria</taxon>
        <taxon>Vibrionales</taxon>
        <taxon>Vibrionaceae</taxon>
        <taxon>Photobacterium</taxon>
    </lineage>
</organism>
<sequence>MSGNSSSMVQKIISASAWSFIGVLMAAAFFYWQEYRNPFQLNISLIDEVNLIEVKGKIQNLKVLYKNDDILESKKEIKVIRVSIENKGDTILQSYYDQLEPFGLRFYNAKILDSEVTYSNSTDLESKLLSGNVSVSEKGIDDVIFSKVIFDSGDTVTLKFTLLQDSDKSLEISPLGKLANISDLTITKFSQADDNNPWNPAVYVFIGYFLVLFTLFGLITILVFLESYSKKKKVKSFVTKFGKLSEKQNVVTEFYLSCSSRDERLVSDLIDENYALDLSDYIEKPKVKRSPMNLLFIRHSNVRVLNKDIFSIEDDFIYFNQDNEKFIVEFFTFILEK</sequence>
<keyword evidence="1" id="KW-0812">Transmembrane</keyword>
<dbReference type="Proteomes" id="UP000241803">
    <property type="component" value="Unassembled WGS sequence"/>
</dbReference>
<dbReference type="EMBL" id="PYOC01000002">
    <property type="protein sequence ID" value="PSV48307.1"/>
    <property type="molecule type" value="Genomic_DNA"/>
</dbReference>
<proteinExistence type="predicted"/>
<keyword evidence="1" id="KW-0472">Membrane</keyword>
<keyword evidence="1" id="KW-1133">Transmembrane helix</keyword>
<comment type="caution">
    <text evidence="2">The sequence shown here is derived from an EMBL/GenBank/DDBJ whole genome shotgun (WGS) entry which is preliminary data.</text>
</comment>
<protein>
    <submittedName>
        <fullName evidence="2">Uncharacterized protein</fullName>
    </submittedName>
</protein>
<reference evidence="2 3" key="1">
    <citation type="submission" date="2018-03" db="EMBL/GenBank/DDBJ databases">
        <title>Whole genome sequencing of Histamine producing bacteria.</title>
        <authorList>
            <person name="Butler K."/>
        </authorList>
    </citation>
    <scope>NUCLEOTIDE SEQUENCE [LARGE SCALE GENOMIC DNA]</scope>
    <source>
        <strain evidence="2 3">ATCC 19614</strain>
    </source>
</reference>
<name>A0A2T3LAE0_9GAMM</name>
<accession>A0A2T3LAE0</accession>
<dbReference type="AlphaFoldDB" id="A0A2T3LAE0"/>
<evidence type="ECO:0000313" key="2">
    <source>
        <dbReference type="EMBL" id="PSV48307.1"/>
    </source>
</evidence>
<feature type="transmembrane region" description="Helical" evidence="1">
    <location>
        <begin position="12"/>
        <end position="32"/>
    </location>
</feature>
<feature type="transmembrane region" description="Helical" evidence="1">
    <location>
        <begin position="201"/>
        <end position="225"/>
    </location>
</feature>
<evidence type="ECO:0000313" key="3">
    <source>
        <dbReference type="Proteomes" id="UP000241803"/>
    </source>
</evidence>
<keyword evidence="3" id="KW-1185">Reference proteome</keyword>